<dbReference type="Proteomes" id="UP000635902">
    <property type="component" value="Unassembled WGS sequence"/>
</dbReference>
<name>A0ABR9ZIA6_9CORY</name>
<dbReference type="Pfam" id="PF02361">
    <property type="entry name" value="CbiQ"/>
    <property type="match status" value="1"/>
</dbReference>
<evidence type="ECO:0000256" key="4">
    <source>
        <dbReference type="ARBA" id="ARBA00023136"/>
    </source>
</evidence>
<sequence length="373" mass="39939">MLGQAAPRSLNPWAWWIWAVGMAVSAGFVNNPLVLLCMIAVLWLVVVARQGNAPWARAFGLYVALAGFIVAFRLGMYVLVGVKMGKLLLLEFPRLYLPEWAAGIGILGPVYWEGVVQAGVDGLRLGTIIIAVGAANTLANPKQLVRSLPAALGEVGTAVVIALSLAPQFAESLVRVRRAQGLRGENTTGLRSIPALLLPVLQDTLEGALKLAASMDSRGYGRRALLPRGQRRLNTAVSFCGLVGVCVGLYLLLDATLPPLVNVGVLLVSCALVFVALRLQSKRSQVTRYFRPEWAGAEWLTVGCGLLVAMSVFFTKAIHPSALLQPNFPLAPPEVPWLVIASLLVAALPAVLTPEPAPVARRRSPRRKVEMSA</sequence>
<gene>
    <name evidence="6" type="ORF">IRY30_03635</name>
</gene>
<keyword evidence="4 5" id="KW-0472">Membrane</keyword>
<feature type="transmembrane region" description="Helical" evidence="5">
    <location>
        <begin position="59"/>
        <end position="80"/>
    </location>
</feature>
<feature type="transmembrane region" description="Helical" evidence="5">
    <location>
        <begin position="259"/>
        <end position="277"/>
    </location>
</feature>
<dbReference type="InterPro" id="IPR003339">
    <property type="entry name" value="ABC/ECF_trnsptr_transmembrane"/>
</dbReference>
<reference evidence="6 7" key="1">
    <citation type="submission" date="2020-10" db="EMBL/GenBank/DDBJ databases">
        <title>Novel species in genus Corynebacterium.</title>
        <authorList>
            <person name="Zhang G."/>
        </authorList>
    </citation>
    <scope>NUCLEOTIDE SEQUENCE [LARGE SCALE GENOMIC DNA]</scope>
    <source>
        <strain evidence="6 7">DSM 45110</strain>
    </source>
</reference>
<feature type="transmembrane region" description="Helical" evidence="5">
    <location>
        <begin position="335"/>
        <end position="353"/>
    </location>
</feature>
<dbReference type="PANTHER" id="PTHR33514:SF15">
    <property type="entry name" value="COBALT TRANSPORT PROTEIN"/>
    <property type="match status" value="1"/>
</dbReference>
<evidence type="ECO:0000256" key="5">
    <source>
        <dbReference type="SAM" id="Phobius"/>
    </source>
</evidence>
<proteinExistence type="predicted"/>
<dbReference type="EMBL" id="JADKMY010000001">
    <property type="protein sequence ID" value="MBF4553176.1"/>
    <property type="molecule type" value="Genomic_DNA"/>
</dbReference>
<evidence type="ECO:0000256" key="3">
    <source>
        <dbReference type="ARBA" id="ARBA00022989"/>
    </source>
</evidence>
<protein>
    <submittedName>
        <fullName evidence="6">Energy-coupling factor transporter transmembrane protein EcfT</fullName>
    </submittedName>
</protein>
<keyword evidence="7" id="KW-1185">Reference proteome</keyword>
<dbReference type="PANTHER" id="PTHR33514">
    <property type="entry name" value="PROTEIN ABCI12, CHLOROPLASTIC"/>
    <property type="match status" value="1"/>
</dbReference>
<evidence type="ECO:0000313" key="6">
    <source>
        <dbReference type="EMBL" id="MBF4553176.1"/>
    </source>
</evidence>
<evidence type="ECO:0000256" key="1">
    <source>
        <dbReference type="ARBA" id="ARBA00004141"/>
    </source>
</evidence>
<evidence type="ECO:0000313" key="7">
    <source>
        <dbReference type="Proteomes" id="UP000635902"/>
    </source>
</evidence>
<feature type="transmembrane region" description="Helical" evidence="5">
    <location>
        <begin position="233"/>
        <end position="253"/>
    </location>
</feature>
<accession>A0ABR9ZIA6</accession>
<comment type="caution">
    <text evidence="6">The sequence shown here is derived from an EMBL/GenBank/DDBJ whole genome shotgun (WGS) entry which is preliminary data.</text>
</comment>
<keyword evidence="2 5" id="KW-0812">Transmembrane</keyword>
<feature type="transmembrane region" description="Helical" evidence="5">
    <location>
        <begin position="100"/>
        <end position="116"/>
    </location>
</feature>
<organism evidence="6 7">
    <name type="scientific">Corynebacterium suicordis DSM 45110</name>
    <dbReference type="NCBI Taxonomy" id="1121369"/>
    <lineage>
        <taxon>Bacteria</taxon>
        <taxon>Bacillati</taxon>
        <taxon>Actinomycetota</taxon>
        <taxon>Actinomycetes</taxon>
        <taxon>Mycobacteriales</taxon>
        <taxon>Corynebacteriaceae</taxon>
        <taxon>Corynebacterium</taxon>
    </lineage>
</organism>
<comment type="subcellular location">
    <subcellularLocation>
        <location evidence="1">Membrane</location>
        <topology evidence="1">Multi-pass membrane protein</topology>
    </subcellularLocation>
</comment>
<keyword evidence="3 5" id="KW-1133">Transmembrane helix</keyword>
<evidence type="ECO:0000256" key="2">
    <source>
        <dbReference type="ARBA" id="ARBA00022692"/>
    </source>
</evidence>
<dbReference type="RefSeq" id="WP_194556010.1">
    <property type="nucleotide sequence ID" value="NZ_JADKMY010000001.1"/>
</dbReference>
<dbReference type="CDD" id="cd16914">
    <property type="entry name" value="EcfT"/>
    <property type="match status" value="1"/>
</dbReference>
<feature type="transmembrane region" description="Helical" evidence="5">
    <location>
        <begin position="297"/>
        <end position="315"/>
    </location>
</feature>
<feature type="transmembrane region" description="Helical" evidence="5">
    <location>
        <begin position="15"/>
        <end position="47"/>
    </location>
</feature>